<protein>
    <submittedName>
        <fullName evidence="2">Uncharacterized protein</fullName>
    </submittedName>
</protein>
<comment type="caution">
    <text evidence="2">The sequence shown here is derived from an EMBL/GenBank/DDBJ whole genome shotgun (WGS) entry which is preliminary data.</text>
</comment>
<evidence type="ECO:0000313" key="3">
    <source>
        <dbReference type="Proteomes" id="UP001215598"/>
    </source>
</evidence>
<feature type="region of interest" description="Disordered" evidence="1">
    <location>
        <begin position="294"/>
        <end position="322"/>
    </location>
</feature>
<reference evidence="2" key="1">
    <citation type="submission" date="2023-03" db="EMBL/GenBank/DDBJ databases">
        <title>Massive genome expansion in bonnet fungi (Mycena s.s.) driven by repeated elements and novel gene families across ecological guilds.</title>
        <authorList>
            <consortium name="Lawrence Berkeley National Laboratory"/>
            <person name="Harder C.B."/>
            <person name="Miyauchi S."/>
            <person name="Viragh M."/>
            <person name="Kuo A."/>
            <person name="Thoen E."/>
            <person name="Andreopoulos B."/>
            <person name="Lu D."/>
            <person name="Skrede I."/>
            <person name="Drula E."/>
            <person name="Henrissat B."/>
            <person name="Morin E."/>
            <person name="Kohler A."/>
            <person name="Barry K."/>
            <person name="LaButti K."/>
            <person name="Morin E."/>
            <person name="Salamov A."/>
            <person name="Lipzen A."/>
            <person name="Mereny Z."/>
            <person name="Hegedus B."/>
            <person name="Baldrian P."/>
            <person name="Stursova M."/>
            <person name="Weitz H."/>
            <person name="Taylor A."/>
            <person name="Grigoriev I.V."/>
            <person name="Nagy L.G."/>
            <person name="Martin F."/>
            <person name="Kauserud H."/>
        </authorList>
    </citation>
    <scope>NUCLEOTIDE SEQUENCE</scope>
    <source>
        <strain evidence="2">CBHHK182m</strain>
    </source>
</reference>
<feature type="compositionally biased region" description="Acidic residues" evidence="1">
    <location>
        <begin position="296"/>
        <end position="322"/>
    </location>
</feature>
<evidence type="ECO:0000256" key="1">
    <source>
        <dbReference type="SAM" id="MobiDB-lite"/>
    </source>
</evidence>
<proteinExistence type="predicted"/>
<dbReference type="AlphaFoldDB" id="A0AAD7JND8"/>
<sequence>MLGPWSMLNFSLTCRTYNSAFKSHMLSITYQSMNRFELPPERFMRIMLATSSIIAGSVPANILSGNNFLPRDLDVITPSSREDSMRNIFTDELGFTLHGSTAPVGLQDTTRIVHTYKKHDKSVRVWIASGENPSVPVMLTTSTFVMNFISPFGIYCAYPRLTLLKRAIINHFTDEGHDSRFDFTYRRVNETFEKYAERGVKFEVNDRNWSDTVRNHICYVSSTCTRTTRNLYDTWGMQIPFPVIYPGVQPVVAKNTRLDSAHTTIWSLGGDYCDDPVLYHRAFSQSKNLYVRTPVDEDLGTDTDSGEECDGECESDEDAEQE</sequence>
<accession>A0AAD7JND8</accession>
<evidence type="ECO:0000313" key="2">
    <source>
        <dbReference type="EMBL" id="KAJ7768500.1"/>
    </source>
</evidence>
<name>A0AAD7JND8_9AGAR</name>
<gene>
    <name evidence="2" type="ORF">B0H16DRAFT_1716490</name>
</gene>
<dbReference type="Proteomes" id="UP001215598">
    <property type="component" value="Unassembled WGS sequence"/>
</dbReference>
<organism evidence="2 3">
    <name type="scientific">Mycena metata</name>
    <dbReference type="NCBI Taxonomy" id="1033252"/>
    <lineage>
        <taxon>Eukaryota</taxon>
        <taxon>Fungi</taxon>
        <taxon>Dikarya</taxon>
        <taxon>Basidiomycota</taxon>
        <taxon>Agaricomycotina</taxon>
        <taxon>Agaricomycetes</taxon>
        <taxon>Agaricomycetidae</taxon>
        <taxon>Agaricales</taxon>
        <taxon>Marasmiineae</taxon>
        <taxon>Mycenaceae</taxon>
        <taxon>Mycena</taxon>
    </lineage>
</organism>
<dbReference type="EMBL" id="JARKIB010000020">
    <property type="protein sequence ID" value="KAJ7768500.1"/>
    <property type="molecule type" value="Genomic_DNA"/>
</dbReference>
<keyword evidence="3" id="KW-1185">Reference proteome</keyword>